<dbReference type="InterPro" id="IPR023214">
    <property type="entry name" value="HAD_sf"/>
</dbReference>
<dbReference type="Proteomes" id="UP000477779">
    <property type="component" value="Unassembled WGS sequence"/>
</dbReference>
<evidence type="ECO:0000313" key="3">
    <source>
        <dbReference type="EMBL" id="QGL50593.1"/>
    </source>
</evidence>
<dbReference type="PRINTS" id="PR00413">
    <property type="entry name" value="HADHALOGNASE"/>
</dbReference>
<reference evidence="3 4" key="1">
    <citation type="submission" date="2019-10" db="EMBL/GenBank/DDBJ databases">
        <title>Genome Sequence of Micromonospora terminaliae DSM 101760.</title>
        <authorList>
            <person name="Guo L."/>
        </authorList>
    </citation>
    <scope>NUCLEOTIDE SEQUENCE [LARGE SCALE GENOMIC DNA]</scope>
    <source>
        <strain evidence="3 4">DSM 101760</strain>
    </source>
</reference>
<dbReference type="InterPro" id="IPR006439">
    <property type="entry name" value="HAD-SF_hydro_IA"/>
</dbReference>
<evidence type="ECO:0000313" key="4">
    <source>
        <dbReference type="Proteomes" id="UP000402241"/>
    </source>
</evidence>
<dbReference type="SUPFAM" id="SSF56784">
    <property type="entry name" value="HAD-like"/>
    <property type="match status" value="1"/>
</dbReference>
<dbReference type="NCBIfam" id="TIGR01549">
    <property type="entry name" value="HAD-SF-IA-v1"/>
    <property type="match status" value="1"/>
</dbReference>
<proteinExistence type="predicted"/>
<dbReference type="Gene3D" id="3.40.50.1000">
    <property type="entry name" value="HAD superfamily/HAD-like"/>
    <property type="match status" value="1"/>
</dbReference>
<dbReference type="Proteomes" id="UP000402241">
    <property type="component" value="Chromosome"/>
</dbReference>
<name>A0AAJ2ZB22_9ACTN</name>
<dbReference type="GO" id="GO:0016787">
    <property type="term" value="F:hydrolase activity"/>
    <property type="evidence" value="ECO:0007669"/>
    <property type="project" value="UniProtKB-KW"/>
</dbReference>
<evidence type="ECO:0000313" key="5">
    <source>
        <dbReference type="Proteomes" id="UP000477779"/>
    </source>
</evidence>
<protein>
    <submittedName>
        <fullName evidence="2">HAD-IA family hydrolase</fullName>
    </submittedName>
</protein>
<organism evidence="2 5">
    <name type="scientific">Micromonospora terminaliae</name>
    <dbReference type="NCBI Taxonomy" id="1914461"/>
    <lineage>
        <taxon>Bacteria</taxon>
        <taxon>Bacillati</taxon>
        <taxon>Actinomycetota</taxon>
        <taxon>Actinomycetes</taxon>
        <taxon>Micromonosporales</taxon>
        <taxon>Micromonosporaceae</taxon>
        <taxon>Micromonospora</taxon>
    </lineage>
</organism>
<gene>
    <name evidence="2" type="ORF">G3561_02425</name>
    <name evidence="3" type="ORF">GCE86_28350</name>
</gene>
<dbReference type="AlphaFoldDB" id="A0AAJ2ZB22"/>
<dbReference type="InterPro" id="IPR051540">
    <property type="entry name" value="S-2-haloacid_dehalogenase"/>
</dbReference>
<evidence type="ECO:0000313" key="2">
    <source>
        <dbReference type="EMBL" id="NES26415.1"/>
    </source>
</evidence>
<evidence type="ECO:0000256" key="1">
    <source>
        <dbReference type="ARBA" id="ARBA00022801"/>
    </source>
</evidence>
<dbReference type="NCBIfam" id="TIGR01509">
    <property type="entry name" value="HAD-SF-IA-v3"/>
    <property type="match status" value="1"/>
</dbReference>
<reference evidence="2 5" key="2">
    <citation type="submission" date="2020-02" db="EMBL/GenBank/DDBJ databases">
        <title>WGS of Micromonospora spp. isolated from hot spring.</title>
        <authorList>
            <person name="Thawai C."/>
        </authorList>
    </citation>
    <scope>NUCLEOTIDE SEQUENCE [LARGE SCALE GENOMIC DNA]</scope>
    <source>
        <strain evidence="2 5">TMS7</strain>
    </source>
</reference>
<dbReference type="EMBL" id="CP045309">
    <property type="protein sequence ID" value="QGL50593.1"/>
    <property type="molecule type" value="Genomic_DNA"/>
</dbReference>
<accession>A0AAJ2ZB22</accession>
<dbReference type="RefSeq" id="WP_154229730.1">
    <property type="nucleotide sequence ID" value="NZ_CP045309.1"/>
</dbReference>
<dbReference type="EMBL" id="JAAHBZ010000001">
    <property type="protein sequence ID" value="NES26415.1"/>
    <property type="molecule type" value="Genomic_DNA"/>
</dbReference>
<dbReference type="InterPro" id="IPR036412">
    <property type="entry name" value="HAD-like_sf"/>
</dbReference>
<sequence length="224" mass="24122">MPRPVIFDLFHTLVPGGDPERDRVVGEMALMVGVEPAALVEAYHATWRDRMTGWDAAETVRVLARRLGGAPTEEQVARAAAHRRELARRLLSRVRPSTVAVLDALRADGHRIGLVSNATAETAEAWPSTDLARRFDVAVFSCDVHLAKPDPAIYRLAAERLGVAPDECVFVGDGADGELAGAAAVGMTVVRTTEHNDTDPSWAGRALTALGELPDLLHEPARGR</sequence>
<dbReference type="PANTHER" id="PTHR43316">
    <property type="entry name" value="HYDROLASE, HALOACID DELAHOGENASE-RELATED"/>
    <property type="match status" value="1"/>
</dbReference>
<dbReference type="Pfam" id="PF00702">
    <property type="entry name" value="Hydrolase"/>
    <property type="match status" value="1"/>
</dbReference>
<keyword evidence="1 2" id="KW-0378">Hydrolase</keyword>
<keyword evidence="4" id="KW-1185">Reference proteome</keyword>